<feature type="signal peptide" evidence="2">
    <location>
        <begin position="1"/>
        <end position="23"/>
    </location>
</feature>
<evidence type="ECO:0000256" key="2">
    <source>
        <dbReference type="SAM" id="SignalP"/>
    </source>
</evidence>
<dbReference type="EMBL" id="LDAU01000221">
    <property type="protein sequence ID" value="KRW99101.1"/>
    <property type="molecule type" value="Genomic_DNA"/>
</dbReference>
<dbReference type="OrthoDB" id="10045365at2759"/>
<organism evidence="3 4">
    <name type="scientific">Pseudocohnilembus persalinus</name>
    <name type="common">Ciliate</name>
    <dbReference type="NCBI Taxonomy" id="266149"/>
    <lineage>
        <taxon>Eukaryota</taxon>
        <taxon>Sar</taxon>
        <taxon>Alveolata</taxon>
        <taxon>Ciliophora</taxon>
        <taxon>Intramacronucleata</taxon>
        <taxon>Oligohymenophorea</taxon>
        <taxon>Scuticociliatia</taxon>
        <taxon>Philasterida</taxon>
        <taxon>Pseudocohnilembidae</taxon>
        <taxon>Pseudocohnilembus</taxon>
    </lineage>
</organism>
<feature type="transmembrane region" description="Helical" evidence="1">
    <location>
        <begin position="957"/>
        <end position="981"/>
    </location>
</feature>
<evidence type="ECO:0000313" key="3">
    <source>
        <dbReference type="EMBL" id="KRW99101.1"/>
    </source>
</evidence>
<gene>
    <name evidence="3" type="ORF">PPERSA_02933</name>
</gene>
<keyword evidence="1" id="KW-1133">Transmembrane helix</keyword>
<dbReference type="PANTHER" id="PTHR45756">
    <property type="entry name" value="PALMITOYLTRANSFERASE"/>
    <property type="match status" value="1"/>
</dbReference>
<protein>
    <submittedName>
        <fullName evidence="3">Insulin-like growth factor binding protein, N-terminal</fullName>
    </submittedName>
</protein>
<proteinExistence type="predicted"/>
<dbReference type="InParanoid" id="A0A0V0QA41"/>
<evidence type="ECO:0000313" key="4">
    <source>
        <dbReference type="Proteomes" id="UP000054937"/>
    </source>
</evidence>
<dbReference type="PANTHER" id="PTHR45756:SF1">
    <property type="entry name" value="PROTEIN KINASE DOMAIN CONTAINING PROTEIN"/>
    <property type="match status" value="1"/>
</dbReference>
<dbReference type="InterPro" id="IPR009030">
    <property type="entry name" value="Growth_fac_rcpt_cys_sf"/>
</dbReference>
<keyword evidence="4" id="KW-1185">Reference proteome</keyword>
<keyword evidence="1" id="KW-0472">Membrane</keyword>
<feature type="chain" id="PRO_5006867372" evidence="2">
    <location>
        <begin position="24"/>
        <end position="1017"/>
    </location>
</feature>
<dbReference type="SUPFAM" id="SSF52047">
    <property type="entry name" value="RNI-like"/>
    <property type="match status" value="2"/>
</dbReference>
<evidence type="ECO:0000256" key="1">
    <source>
        <dbReference type="SAM" id="Phobius"/>
    </source>
</evidence>
<dbReference type="Gene3D" id="3.80.10.10">
    <property type="entry name" value="Ribonuclease Inhibitor"/>
    <property type="match status" value="2"/>
</dbReference>
<comment type="caution">
    <text evidence="3">The sequence shown here is derived from an EMBL/GenBank/DDBJ whole genome shotgun (WGS) entry which is preliminary data.</text>
</comment>
<dbReference type="AlphaFoldDB" id="A0A0V0QA41"/>
<dbReference type="Proteomes" id="UP000054937">
    <property type="component" value="Unassembled WGS sequence"/>
</dbReference>
<keyword evidence="1" id="KW-0812">Transmembrane</keyword>
<dbReference type="InterPro" id="IPR032675">
    <property type="entry name" value="LRR_dom_sf"/>
</dbReference>
<accession>A0A0V0QA41</accession>
<reference evidence="3 4" key="1">
    <citation type="journal article" date="2015" name="Sci. Rep.">
        <title>Genome of the facultative scuticociliatosis pathogen Pseudocohnilembus persalinus provides insight into its virulence through horizontal gene transfer.</title>
        <authorList>
            <person name="Xiong J."/>
            <person name="Wang G."/>
            <person name="Cheng J."/>
            <person name="Tian M."/>
            <person name="Pan X."/>
            <person name="Warren A."/>
            <person name="Jiang C."/>
            <person name="Yuan D."/>
            <person name="Miao W."/>
        </authorList>
    </citation>
    <scope>NUCLEOTIDE SEQUENCE [LARGE SCALE GENOMIC DNA]</scope>
    <source>
        <strain evidence="3">36N120E</strain>
    </source>
</reference>
<keyword evidence="2" id="KW-0732">Signal</keyword>
<sequence>MKTLLSFVFILICTSQLISLNQAHSIKCIVKKNPNISYMYKQNFSECIDGENLVGQYESIIIEAQNSGLDLDLGQISTFLAQNSKNLRFLALDLSGNGLAAADIEKFSKEVGQLENLENLLLEFGNNQIENLGFLEEMLPQNLENLVLDFQNNRFGFGGGLKGFENLEKLNSFQLVLASNQVEIEEFFGFFEVFQGMKGLETLEIDISHNKIGDLGSFLQAFEAESLGNLVKFQLDMRNIDFLEMGEGDGEDGENQQTQKLAHILDKMGKLEIVYLKFDYSNFLGNFEDLADLFAVVGGNVKQVNLSLNDLYLDSFEFLAQSLGQLKKQVKKLSVLANNSIDKKVEKFEKIVEVIKNSQFTLEKIILQVQNSLADGTDLGEIFDQIGNYKQLQHLELNFGYTRDLKGFDKLSQSMKKLENVSDFEFYCKQCFQIEFENLAESIYNWLNQKSQVKTMALDLSETLRQVLTDNSAQKYADQFFGKAFQVQNSNLETLSIDFSHNTRVENYRFLGKAFEKLEDLKQFKLVIQNSILGDISQVAEILSKQDELFQLTIDFSHSIAESLEPLGQIVKNLGNLSQLELSLGYMGLQDLEFLRFALQNKEFFGTFVLQAEFNNVKSLGFLREAFAGSYNLRNFNLNLLGNVGIEDLSPLANCLQNVESFSELNLNLAYQNEDQIDYSPLNQLLYKLYENEVEFTFSGGLISPDEEGISQNYYQQQNTLIKTYFQKNQQQKRVANGQQSKNTYYLGNLVKLQKRFLFKKGEIQLQECDQMDYSCADCSQKIGENCENCLGNLQPSECSVCADGYFQKNEQCLTCNTVIGQCSECQNGFTCSSCFEGYELNEFNFCQQKNSEIQNCLYMNEEGSSCLQCSTGYQLTQESGNKIQVCQKQECSVQSLEGCSFCPLYSQSENDEKNKCLECSSNYNLMENGECQKNEEDEDEDEDGEYVEDDDNKSHYIVIIILGSLFVLCMIAAIIYSCYLKKKKLKQNQMTEYEDDENLRCSLQGGNSNRESNVSE</sequence>
<dbReference type="InterPro" id="IPR053215">
    <property type="entry name" value="TKL_Ser/Thr_kinase"/>
</dbReference>
<dbReference type="SUPFAM" id="SSF57184">
    <property type="entry name" value="Growth factor receptor domain"/>
    <property type="match status" value="1"/>
</dbReference>
<name>A0A0V0QA41_PSEPJ</name>